<sequence length="70" mass="7807">MGGKKTPNGSFDPLPHTASHLVFDVSHSFPCVIHVNIYRRQSVTVGERPKAMFCAQLRSGFHYSRMSACL</sequence>
<protein>
    <submittedName>
        <fullName evidence="1">Uncharacterized protein</fullName>
    </submittedName>
</protein>
<organism evidence="1 2">
    <name type="scientific">Paramormyrops kingsleyae</name>
    <dbReference type="NCBI Taxonomy" id="1676925"/>
    <lineage>
        <taxon>Eukaryota</taxon>
        <taxon>Metazoa</taxon>
        <taxon>Chordata</taxon>
        <taxon>Craniata</taxon>
        <taxon>Vertebrata</taxon>
        <taxon>Euteleostomi</taxon>
        <taxon>Actinopterygii</taxon>
        <taxon>Neopterygii</taxon>
        <taxon>Teleostei</taxon>
        <taxon>Osteoglossocephala</taxon>
        <taxon>Osteoglossomorpha</taxon>
        <taxon>Osteoglossiformes</taxon>
        <taxon>Mormyridae</taxon>
        <taxon>Paramormyrops</taxon>
    </lineage>
</organism>
<name>A0A3B3RZJ6_9TELE</name>
<dbReference type="Ensembl" id="ENSPKIT00000004006.1">
    <property type="protein sequence ID" value="ENSPKIP00000023325.1"/>
    <property type="gene ID" value="ENSPKIG00000007007.1"/>
</dbReference>
<dbReference type="Proteomes" id="UP000261540">
    <property type="component" value="Unplaced"/>
</dbReference>
<evidence type="ECO:0000313" key="2">
    <source>
        <dbReference type="Proteomes" id="UP000261540"/>
    </source>
</evidence>
<keyword evidence="2" id="KW-1185">Reference proteome</keyword>
<reference evidence="1" key="2">
    <citation type="submission" date="2025-09" db="UniProtKB">
        <authorList>
            <consortium name="Ensembl"/>
        </authorList>
    </citation>
    <scope>IDENTIFICATION</scope>
</reference>
<dbReference type="AlphaFoldDB" id="A0A3B3RZJ6"/>
<proteinExistence type="predicted"/>
<evidence type="ECO:0000313" key="1">
    <source>
        <dbReference type="Ensembl" id="ENSPKIP00000023325.1"/>
    </source>
</evidence>
<accession>A0A3B3RZJ6</accession>
<reference evidence="1" key="1">
    <citation type="submission" date="2025-08" db="UniProtKB">
        <authorList>
            <consortium name="Ensembl"/>
        </authorList>
    </citation>
    <scope>IDENTIFICATION</scope>
</reference>